<dbReference type="SUPFAM" id="SSF47384">
    <property type="entry name" value="Homodimeric domain of signal transducing histidine kinase"/>
    <property type="match status" value="1"/>
</dbReference>
<protein>
    <recommendedName>
        <fullName evidence="2">histidine kinase</fullName>
        <ecNumber evidence="2">2.7.13.3</ecNumber>
    </recommendedName>
</protein>
<keyword evidence="10" id="KW-1185">Reference proteome</keyword>
<dbReference type="CDD" id="cd00082">
    <property type="entry name" value="HisKA"/>
    <property type="match status" value="1"/>
</dbReference>
<dbReference type="SUPFAM" id="SSF55874">
    <property type="entry name" value="ATPase domain of HSP90 chaperone/DNA topoisomerase II/histidine kinase"/>
    <property type="match status" value="1"/>
</dbReference>
<dbReference type="InterPro" id="IPR004358">
    <property type="entry name" value="Sig_transdc_His_kin-like_C"/>
</dbReference>
<keyword evidence="7" id="KW-0472">Membrane</keyword>
<dbReference type="PATRIC" id="fig|1121326.3.peg.3289"/>
<keyword evidence="3" id="KW-0597">Phosphoprotein</keyword>
<dbReference type="SMART" id="SM00388">
    <property type="entry name" value="HisKA"/>
    <property type="match status" value="1"/>
</dbReference>
<dbReference type="STRING" id="1121326.CLMAG_32570"/>
<evidence type="ECO:0000259" key="8">
    <source>
        <dbReference type="PROSITE" id="PS50109"/>
    </source>
</evidence>
<evidence type="ECO:0000256" key="1">
    <source>
        <dbReference type="ARBA" id="ARBA00000085"/>
    </source>
</evidence>
<keyword evidence="4 9" id="KW-0808">Transferase</keyword>
<dbReference type="PANTHER" id="PTHR43711:SF26">
    <property type="entry name" value="SENSOR HISTIDINE KINASE RCSC"/>
    <property type="match status" value="1"/>
</dbReference>
<name>A0A161WX26_9CLOT</name>
<dbReference type="PRINTS" id="PR00344">
    <property type="entry name" value="BCTRLSENSOR"/>
</dbReference>
<dbReference type="InterPro" id="IPR036890">
    <property type="entry name" value="HATPase_C_sf"/>
</dbReference>
<feature type="domain" description="Histidine kinase" evidence="8">
    <location>
        <begin position="132"/>
        <end position="345"/>
    </location>
</feature>
<keyword evidence="7" id="KW-1133">Transmembrane helix</keyword>
<dbReference type="Proteomes" id="UP000076603">
    <property type="component" value="Unassembled WGS sequence"/>
</dbReference>
<evidence type="ECO:0000256" key="6">
    <source>
        <dbReference type="ARBA" id="ARBA00023012"/>
    </source>
</evidence>
<dbReference type="Pfam" id="PF00512">
    <property type="entry name" value="HisKA"/>
    <property type="match status" value="1"/>
</dbReference>
<dbReference type="Pfam" id="PF02518">
    <property type="entry name" value="HATPase_c"/>
    <property type="match status" value="1"/>
</dbReference>
<sequence>MNKVTEASFYRTYFAFGGLFLSITLAVAAFILFNSDIQREQLILAIFIYVFFILSLTISFILLLKKKITSVIKAIDGIIDNAINRENSKCISYEETSLSALENKMYRFVSMSKATTAAIDEERNKIKSLISDISHQTKTPIANILLYSELLLDRSTINQEERELAEGIRVQSEKFKWLIESLVKMSRLEVGIISANKALLPVFQTISRSIGAVFSEAEKKNIQIHVSCREDIKACHDSKWSSEAITNILENGIKYTAAAGRIDVTVKQYEIFTEIAISDTGIGIREDEITSIFKRFYRSKDVSQYEGVGIGLYLSREIIASQGGYIKVKSQISKGSVFSVFLPNT</sequence>
<evidence type="ECO:0000256" key="4">
    <source>
        <dbReference type="ARBA" id="ARBA00022679"/>
    </source>
</evidence>
<dbReference type="InterPro" id="IPR003661">
    <property type="entry name" value="HisK_dim/P_dom"/>
</dbReference>
<feature type="transmembrane region" description="Helical" evidence="7">
    <location>
        <begin position="41"/>
        <end position="64"/>
    </location>
</feature>
<reference evidence="9 10" key="1">
    <citation type="submission" date="2016-04" db="EMBL/GenBank/DDBJ databases">
        <title>Genome sequence of Clostridium magnum DSM 2767.</title>
        <authorList>
            <person name="Poehlein A."/>
            <person name="Uhlig R."/>
            <person name="Fischer R."/>
            <person name="Bahl H."/>
            <person name="Daniel R."/>
        </authorList>
    </citation>
    <scope>NUCLEOTIDE SEQUENCE [LARGE SCALE GENOMIC DNA]</scope>
    <source>
        <strain evidence="9 10">DSM 2767</strain>
    </source>
</reference>
<dbReference type="Gene3D" id="3.30.565.10">
    <property type="entry name" value="Histidine kinase-like ATPase, C-terminal domain"/>
    <property type="match status" value="1"/>
</dbReference>
<dbReference type="PANTHER" id="PTHR43711">
    <property type="entry name" value="TWO-COMPONENT HISTIDINE KINASE"/>
    <property type="match status" value="1"/>
</dbReference>
<evidence type="ECO:0000313" key="9">
    <source>
        <dbReference type="EMBL" id="KZL91498.1"/>
    </source>
</evidence>
<accession>A0A161WX26</accession>
<evidence type="ECO:0000256" key="5">
    <source>
        <dbReference type="ARBA" id="ARBA00022777"/>
    </source>
</evidence>
<organism evidence="9 10">
    <name type="scientific">Clostridium magnum DSM 2767</name>
    <dbReference type="NCBI Taxonomy" id="1121326"/>
    <lineage>
        <taxon>Bacteria</taxon>
        <taxon>Bacillati</taxon>
        <taxon>Bacillota</taxon>
        <taxon>Clostridia</taxon>
        <taxon>Eubacteriales</taxon>
        <taxon>Clostridiaceae</taxon>
        <taxon>Clostridium</taxon>
    </lineage>
</organism>
<dbReference type="GO" id="GO:0000155">
    <property type="term" value="F:phosphorelay sensor kinase activity"/>
    <property type="evidence" value="ECO:0007669"/>
    <property type="project" value="InterPro"/>
</dbReference>
<evidence type="ECO:0000256" key="7">
    <source>
        <dbReference type="SAM" id="Phobius"/>
    </source>
</evidence>
<dbReference type="InterPro" id="IPR003594">
    <property type="entry name" value="HATPase_dom"/>
</dbReference>
<dbReference type="Gene3D" id="1.10.287.130">
    <property type="match status" value="1"/>
</dbReference>
<dbReference type="AlphaFoldDB" id="A0A161WX26"/>
<proteinExistence type="predicted"/>
<dbReference type="EMBL" id="LWAE01000003">
    <property type="protein sequence ID" value="KZL91498.1"/>
    <property type="molecule type" value="Genomic_DNA"/>
</dbReference>
<evidence type="ECO:0000256" key="3">
    <source>
        <dbReference type="ARBA" id="ARBA00022553"/>
    </source>
</evidence>
<dbReference type="InterPro" id="IPR050736">
    <property type="entry name" value="Sensor_HK_Regulatory"/>
</dbReference>
<dbReference type="PROSITE" id="PS50109">
    <property type="entry name" value="HIS_KIN"/>
    <property type="match status" value="1"/>
</dbReference>
<keyword evidence="5" id="KW-0418">Kinase</keyword>
<comment type="catalytic activity">
    <reaction evidence="1">
        <text>ATP + protein L-histidine = ADP + protein N-phospho-L-histidine.</text>
        <dbReference type="EC" id="2.7.13.3"/>
    </reaction>
</comment>
<feature type="transmembrane region" description="Helical" evidence="7">
    <location>
        <begin position="12"/>
        <end position="35"/>
    </location>
</feature>
<evidence type="ECO:0000256" key="2">
    <source>
        <dbReference type="ARBA" id="ARBA00012438"/>
    </source>
</evidence>
<evidence type="ECO:0000313" key="10">
    <source>
        <dbReference type="Proteomes" id="UP000076603"/>
    </source>
</evidence>
<comment type="caution">
    <text evidence="9">The sequence shown here is derived from an EMBL/GenBank/DDBJ whole genome shotgun (WGS) entry which is preliminary data.</text>
</comment>
<dbReference type="EC" id="2.7.13.3" evidence="2"/>
<dbReference type="InterPro" id="IPR005467">
    <property type="entry name" value="His_kinase_dom"/>
</dbReference>
<dbReference type="SMART" id="SM00387">
    <property type="entry name" value="HATPase_c"/>
    <property type="match status" value="1"/>
</dbReference>
<dbReference type="RefSeq" id="WP_066624299.1">
    <property type="nucleotide sequence ID" value="NZ_FQXL01000005.1"/>
</dbReference>
<dbReference type="InterPro" id="IPR036097">
    <property type="entry name" value="HisK_dim/P_sf"/>
</dbReference>
<dbReference type="OrthoDB" id="9773956at2"/>
<gene>
    <name evidence="9" type="primary">phoR_5</name>
    <name evidence="9" type="ORF">CLMAG_32570</name>
</gene>
<keyword evidence="7" id="KW-0812">Transmembrane</keyword>
<keyword evidence="6" id="KW-0902">Two-component regulatory system</keyword>